<dbReference type="EMBL" id="CAJNOK010001157">
    <property type="protein sequence ID" value="CAF0796432.1"/>
    <property type="molecule type" value="Genomic_DNA"/>
</dbReference>
<dbReference type="EMBL" id="CAJNOQ010041108">
    <property type="protein sequence ID" value="CAF1622470.1"/>
    <property type="molecule type" value="Genomic_DNA"/>
</dbReference>
<dbReference type="AlphaFoldDB" id="A0A816CES0"/>
<evidence type="ECO:0000256" key="1">
    <source>
        <dbReference type="SAM" id="Phobius"/>
    </source>
</evidence>
<reference evidence="3" key="1">
    <citation type="submission" date="2021-02" db="EMBL/GenBank/DDBJ databases">
        <authorList>
            <person name="Nowell W R."/>
        </authorList>
    </citation>
    <scope>NUCLEOTIDE SEQUENCE</scope>
</reference>
<keyword evidence="6" id="KW-1185">Reference proteome</keyword>
<dbReference type="Proteomes" id="UP000677228">
    <property type="component" value="Unassembled WGS sequence"/>
</dbReference>
<organism evidence="3 6">
    <name type="scientific">Didymodactylos carnosus</name>
    <dbReference type="NCBI Taxonomy" id="1234261"/>
    <lineage>
        <taxon>Eukaryota</taxon>
        <taxon>Metazoa</taxon>
        <taxon>Spiralia</taxon>
        <taxon>Gnathifera</taxon>
        <taxon>Rotifera</taxon>
        <taxon>Eurotatoria</taxon>
        <taxon>Bdelloidea</taxon>
        <taxon>Philodinida</taxon>
        <taxon>Philodinidae</taxon>
        <taxon>Didymodactylos</taxon>
    </lineage>
</organism>
<dbReference type="Proteomes" id="UP000681722">
    <property type="component" value="Unassembled WGS sequence"/>
</dbReference>
<dbReference type="Proteomes" id="UP000682733">
    <property type="component" value="Unassembled WGS sequence"/>
</dbReference>
<gene>
    <name evidence="3" type="ORF">GPM918_LOCUS43820</name>
    <name evidence="2" type="ORF">OVA965_LOCUS4410</name>
    <name evidence="5" type="ORF">SRO942_LOCUS45437</name>
    <name evidence="4" type="ORF">TMI583_LOCUS4408</name>
</gene>
<keyword evidence="1" id="KW-0472">Membrane</keyword>
<dbReference type="EMBL" id="CAJOBC010108365">
    <property type="protein sequence ID" value="CAF4513758.1"/>
    <property type="molecule type" value="Genomic_DNA"/>
</dbReference>
<name>A0A816CES0_9BILA</name>
<evidence type="ECO:0000313" key="5">
    <source>
        <dbReference type="EMBL" id="CAF4513758.1"/>
    </source>
</evidence>
<proteinExistence type="predicted"/>
<protein>
    <submittedName>
        <fullName evidence="3">Uncharacterized protein</fullName>
    </submittedName>
</protein>
<keyword evidence="1" id="KW-0812">Transmembrane</keyword>
<feature type="transmembrane region" description="Helical" evidence="1">
    <location>
        <begin position="150"/>
        <end position="170"/>
    </location>
</feature>
<evidence type="ECO:0000313" key="4">
    <source>
        <dbReference type="EMBL" id="CAF3579511.1"/>
    </source>
</evidence>
<evidence type="ECO:0000313" key="6">
    <source>
        <dbReference type="Proteomes" id="UP000663829"/>
    </source>
</evidence>
<comment type="caution">
    <text evidence="3">The sequence shown here is derived from an EMBL/GenBank/DDBJ whole genome shotgun (WGS) entry which is preliminary data.</text>
</comment>
<sequence length="223" mass="25752">MLALVAPGLRAVYNSIDIDNNKRNCTYHNRFCNVIEMYEPLFSNGDPCEDDYVQYVTGREELRLIRDLILLNMGSYAMFNKPFLSIGNCSQYLSRWWQTMRRRTTGVSPVTSQYIVSNENTVDSRNAQNDQNTTQDEILFQSEKANTMVYFARVFILLLFVIIGFSILIANINPFYYTNKVKLPFDILEAGMFLIMLILLCVSLRYQKSGIEMAPKPDILARS</sequence>
<dbReference type="EMBL" id="CAJOBA010001157">
    <property type="protein sequence ID" value="CAF3579511.1"/>
    <property type="molecule type" value="Genomic_DNA"/>
</dbReference>
<dbReference type="Proteomes" id="UP000663829">
    <property type="component" value="Unassembled WGS sequence"/>
</dbReference>
<keyword evidence="1" id="KW-1133">Transmembrane helix</keyword>
<evidence type="ECO:0000313" key="3">
    <source>
        <dbReference type="EMBL" id="CAF1622470.1"/>
    </source>
</evidence>
<feature type="transmembrane region" description="Helical" evidence="1">
    <location>
        <begin position="190"/>
        <end position="206"/>
    </location>
</feature>
<accession>A0A816CES0</accession>
<evidence type="ECO:0000313" key="2">
    <source>
        <dbReference type="EMBL" id="CAF0796432.1"/>
    </source>
</evidence>